<name>A0A0F9D868_9ZZZZ</name>
<evidence type="ECO:0008006" key="3">
    <source>
        <dbReference type="Google" id="ProtNLM"/>
    </source>
</evidence>
<keyword evidence="1" id="KW-1133">Transmembrane helix</keyword>
<proteinExistence type="predicted"/>
<sequence>MGKTVTKILTGIAIIVSAGLLIPVAIGLGTAIGIGATLGYALTAVQVLGVSVVINAFAPELDGSGSRLLAANLSIFSNATAVRGVVFGRSAIAGQILFRDNIKNTGDTPDELLIIFGLAGYPVNSLEKFWLNEELIFDGDSTTGPGAITTGKFANELWVWFRTGEETTAAFPDIATLSTDWNAKVRKLRGIPSIGIRVKITETLDGRLQPLAQIKGAKLYDPRLDSTVPGGSGAHRFADPATWA</sequence>
<evidence type="ECO:0000256" key="1">
    <source>
        <dbReference type="SAM" id="Phobius"/>
    </source>
</evidence>
<reference evidence="2" key="1">
    <citation type="journal article" date="2015" name="Nature">
        <title>Complex archaea that bridge the gap between prokaryotes and eukaryotes.</title>
        <authorList>
            <person name="Spang A."/>
            <person name="Saw J.H."/>
            <person name="Jorgensen S.L."/>
            <person name="Zaremba-Niedzwiedzka K."/>
            <person name="Martijn J."/>
            <person name="Lind A.E."/>
            <person name="van Eijk R."/>
            <person name="Schleper C."/>
            <person name="Guy L."/>
            <person name="Ettema T.J."/>
        </authorList>
    </citation>
    <scope>NUCLEOTIDE SEQUENCE</scope>
</reference>
<evidence type="ECO:0000313" key="2">
    <source>
        <dbReference type="EMBL" id="KKL49896.1"/>
    </source>
</evidence>
<comment type="caution">
    <text evidence="2">The sequence shown here is derived from an EMBL/GenBank/DDBJ whole genome shotgun (WGS) entry which is preliminary data.</text>
</comment>
<organism evidence="2">
    <name type="scientific">marine sediment metagenome</name>
    <dbReference type="NCBI Taxonomy" id="412755"/>
    <lineage>
        <taxon>unclassified sequences</taxon>
        <taxon>metagenomes</taxon>
        <taxon>ecological metagenomes</taxon>
    </lineage>
</organism>
<keyword evidence="1" id="KW-0472">Membrane</keyword>
<dbReference type="AlphaFoldDB" id="A0A0F9D868"/>
<keyword evidence="1" id="KW-0812">Transmembrane</keyword>
<feature type="transmembrane region" description="Helical" evidence="1">
    <location>
        <begin position="12"/>
        <end position="32"/>
    </location>
</feature>
<dbReference type="EMBL" id="LAZR01032792">
    <property type="protein sequence ID" value="KKL49896.1"/>
    <property type="molecule type" value="Genomic_DNA"/>
</dbReference>
<protein>
    <recommendedName>
        <fullName evidence="3">Tip attachment protein J domain-containing protein</fullName>
    </recommendedName>
</protein>
<gene>
    <name evidence="2" type="ORF">LCGC14_2310940</name>
</gene>
<feature type="non-terminal residue" evidence="2">
    <location>
        <position position="244"/>
    </location>
</feature>
<accession>A0A0F9D868</accession>